<feature type="compositionally biased region" description="Low complexity" evidence="1">
    <location>
        <begin position="9"/>
        <end position="21"/>
    </location>
</feature>
<proteinExistence type="predicted"/>
<name>A0A034UXZ4_BACDO</name>
<dbReference type="AlphaFoldDB" id="A0A034UXZ4"/>
<evidence type="ECO:0000256" key="1">
    <source>
        <dbReference type="SAM" id="MobiDB-lite"/>
    </source>
</evidence>
<feature type="region of interest" description="Disordered" evidence="1">
    <location>
        <begin position="1"/>
        <end position="21"/>
    </location>
</feature>
<accession>A0A034UXZ4</accession>
<organism evidence="2">
    <name type="scientific">Bactrocera dorsalis</name>
    <name type="common">Oriental fruit fly</name>
    <name type="synonym">Dacus dorsalis</name>
    <dbReference type="NCBI Taxonomy" id="27457"/>
    <lineage>
        <taxon>Eukaryota</taxon>
        <taxon>Metazoa</taxon>
        <taxon>Ecdysozoa</taxon>
        <taxon>Arthropoda</taxon>
        <taxon>Hexapoda</taxon>
        <taxon>Insecta</taxon>
        <taxon>Pterygota</taxon>
        <taxon>Neoptera</taxon>
        <taxon>Endopterygota</taxon>
        <taxon>Diptera</taxon>
        <taxon>Brachycera</taxon>
        <taxon>Muscomorpha</taxon>
        <taxon>Tephritoidea</taxon>
        <taxon>Tephritidae</taxon>
        <taxon>Bactrocera</taxon>
        <taxon>Bactrocera</taxon>
    </lineage>
</organism>
<feature type="non-terminal residue" evidence="2">
    <location>
        <position position="104"/>
    </location>
</feature>
<feature type="non-terminal residue" evidence="2">
    <location>
        <position position="1"/>
    </location>
</feature>
<dbReference type="EMBL" id="GAKP01023090">
    <property type="protein sequence ID" value="JAC35866.1"/>
    <property type="molecule type" value="Transcribed_RNA"/>
</dbReference>
<reference evidence="2" key="1">
    <citation type="journal article" date="2014" name="BMC Genomics">
        <title>Characterizing the developmental transcriptome of the oriental fruit fly, Bactrocera dorsalis (Diptera: Tephritidae) through comparative genomic analysis with Drosophila melanogaster utilizing modENCODE datasets.</title>
        <authorList>
            <person name="Geib S.M."/>
            <person name="Calla B."/>
            <person name="Hall B."/>
            <person name="Hou S."/>
            <person name="Manoukis N.C."/>
        </authorList>
    </citation>
    <scope>NUCLEOTIDE SEQUENCE</scope>
    <source>
        <strain evidence="2">Punador</strain>
    </source>
</reference>
<sequence length="104" mass="11662">PNASYLHKQTQTSTAQSQSASQVAPLCRLGSAATIQKQHNTPVKRRYLPKFSLTLHFYARLYICKTANFLQIAFAAIKMLQILYNSHVNKSIFVSCQKQALACT</sequence>
<protein>
    <submittedName>
        <fullName evidence="2">Uncharacterized protein</fullName>
    </submittedName>
</protein>
<evidence type="ECO:0000313" key="2">
    <source>
        <dbReference type="EMBL" id="JAC35866.1"/>
    </source>
</evidence>